<dbReference type="EMBL" id="CAJVPP010003701">
    <property type="protein sequence ID" value="CAG8635347.1"/>
    <property type="molecule type" value="Genomic_DNA"/>
</dbReference>
<name>A0A9N9GWS0_FUNMO</name>
<dbReference type="SUPFAM" id="SSF56112">
    <property type="entry name" value="Protein kinase-like (PK-like)"/>
    <property type="match status" value="1"/>
</dbReference>
<dbReference type="PROSITE" id="PS50011">
    <property type="entry name" value="PROTEIN_KINASE_DOM"/>
    <property type="match status" value="1"/>
</dbReference>
<protein>
    <submittedName>
        <fullName evidence="2">3999_t:CDS:1</fullName>
    </submittedName>
</protein>
<dbReference type="Proteomes" id="UP000789375">
    <property type="component" value="Unassembled WGS sequence"/>
</dbReference>
<feature type="domain" description="Protein kinase" evidence="1">
    <location>
        <begin position="1"/>
        <end position="75"/>
    </location>
</feature>
<keyword evidence="3" id="KW-1185">Reference proteome</keyword>
<evidence type="ECO:0000259" key="1">
    <source>
        <dbReference type="PROSITE" id="PS50011"/>
    </source>
</evidence>
<dbReference type="GO" id="GO:0005524">
    <property type="term" value="F:ATP binding"/>
    <property type="evidence" value="ECO:0007669"/>
    <property type="project" value="InterPro"/>
</dbReference>
<reference evidence="2" key="1">
    <citation type="submission" date="2021-06" db="EMBL/GenBank/DDBJ databases">
        <authorList>
            <person name="Kallberg Y."/>
            <person name="Tangrot J."/>
            <person name="Rosling A."/>
        </authorList>
    </citation>
    <scope>NUCLEOTIDE SEQUENCE</scope>
    <source>
        <strain evidence="2">87-6 pot B 2015</strain>
    </source>
</reference>
<dbReference type="Gene3D" id="1.10.510.10">
    <property type="entry name" value="Transferase(Phosphotransferase) domain 1"/>
    <property type="match status" value="1"/>
</dbReference>
<sequence>MIMYVVLTGFKPFHTKIHDSDLVKKIVIKHRRPKFYFPEEDIPNDYLNLLKKCWSYSPSLRPDINQIIDLLQDWLTQLDHRSSTRITQQFSKCETSGRANPLDIYYLDEDSYYSKDLTSCQLNFL</sequence>
<gene>
    <name evidence="2" type="ORF">FMOSSE_LOCUS10703</name>
</gene>
<dbReference type="AlphaFoldDB" id="A0A9N9GWS0"/>
<organism evidence="2 3">
    <name type="scientific">Funneliformis mosseae</name>
    <name type="common">Endomycorrhizal fungus</name>
    <name type="synonym">Glomus mosseae</name>
    <dbReference type="NCBI Taxonomy" id="27381"/>
    <lineage>
        <taxon>Eukaryota</taxon>
        <taxon>Fungi</taxon>
        <taxon>Fungi incertae sedis</taxon>
        <taxon>Mucoromycota</taxon>
        <taxon>Glomeromycotina</taxon>
        <taxon>Glomeromycetes</taxon>
        <taxon>Glomerales</taxon>
        <taxon>Glomeraceae</taxon>
        <taxon>Funneliformis</taxon>
    </lineage>
</organism>
<accession>A0A9N9GWS0</accession>
<evidence type="ECO:0000313" key="3">
    <source>
        <dbReference type="Proteomes" id="UP000789375"/>
    </source>
</evidence>
<comment type="caution">
    <text evidence="2">The sequence shown here is derived from an EMBL/GenBank/DDBJ whole genome shotgun (WGS) entry which is preliminary data.</text>
</comment>
<proteinExistence type="predicted"/>
<evidence type="ECO:0000313" key="2">
    <source>
        <dbReference type="EMBL" id="CAG8635347.1"/>
    </source>
</evidence>
<dbReference type="InterPro" id="IPR011009">
    <property type="entry name" value="Kinase-like_dom_sf"/>
</dbReference>
<dbReference type="InterPro" id="IPR000719">
    <property type="entry name" value="Prot_kinase_dom"/>
</dbReference>
<dbReference type="GO" id="GO:0004672">
    <property type="term" value="F:protein kinase activity"/>
    <property type="evidence" value="ECO:0007669"/>
    <property type="project" value="InterPro"/>
</dbReference>